<comment type="caution">
    <text evidence="2">The sequence shown here is derived from an EMBL/GenBank/DDBJ whole genome shotgun (WGS) entry which is preliminary data.</text>
</comment>
<dbReference type="EMBL" id="MABE01000737">
    <property type="protein sequence ID" value="OUS33771.1"/>
    <property type="molecule type" value="Genomic_DNA"/>
</dbReference>
<reference evidence="3" key="1">
    <citation type="journal article" date="2017" name="Proc. Natl. Acad. Sci. U.S.A.">
        <title>Simulation of Deepwater Horizon oil plume reveals substrate specialization within a complex community of hydrocarbon degraders.</title>
        <authorList>
            <person name="Hu P."/>
            <person name="Dubinsky E.A."/>
            <person name="Probst A.J."/>
            <person name="Wang J."/>
            <person name="Sieber C.M.K."/>
            <person name="Tom L.M."/>
            <person name="Gardinali P."/>
            <person name="Banfield J.F."/>
            <person name="Atlas R.M."/>
            <person name="Andersen G.L."/>
        </authorList>
    </citation>
    <scope>NUCLEOTIDE SEQUENCE [LARGE SCALE GENOMIC DNA]</scope>
</reference>
<sequence length="188" mass="21236">MIDLMLKPWQLATSTWKQADWLPRLGLMLTAISFFFLYPGVTEPIMTIKATVNLFGLKSTIFEETRSIWQTVLSLEEAGYGAVGMMVVTFSVIIPITKGLLIIWAWLSPARWRWQLISVVSKWSMADVFVVAILVAFFTAKATAELQSSLHDGFYWFTAYCLLSIISGQCLASYANQQLQHSEQPAQK</sequence>
<accession>A0A1Y5H988</accession>
<gene>
    <name evidence="2" type="ORF">A9R00_12925</name>
</gene>
<name>A0A1Y5H988_OLEAN</name>
<evidence type="ECO:0000313" key="3">
    <source>
        <dbReference type="Proteomes" id="UP000227088"/>
    </source>
</evidence>
<keyword evidence="1" id="KW-1133">Transmembrane helix</keyword>
<evidence type="ECO:0008006" key="4">
    <source>
        <dbReference type="Google" id="ProtNLM"/>
    </source>
</evidence>
<dbReference type="AlphaFoldDB" id="A0A1Y5H988"/>
<dbReference type="InterPro" id="IPR007498">
    <property type="entry name" value="PqiA-like"/>
</dbReference>
<feature type="transmembrane region" description="Helical" evidence="1">
    <location>
        <begin position="21"/>
        <end position="41"/>
    </location>
</feature>
<evidence type="ECO:0000313" key="2">
    <source>
        <dbReference type="EMBL" id="OUS33771.1"/>
    </source>
</evidence>
<dbReference type="Pfam" id="PF04403">
    <property type="entry name" value="PqiA"/>
    <property type="match status" value="1"/>
</dbReference>
<keyword evidence="1" id="KW-0472">Membrane</keyword>
<protein>
    <recommendedName>
        <fullName evidence="4">Paraquat-inducible membrane protein A</fullName>
    </recommendedName>
</protein>
<dbReference type="Proteomes" id="UP000227088">
    <property type="component" value="Unassembled WGS sequence"/>
</dbReference>
<organism evidence="2 3">
    <name type="scientific">Oleispira antarctica</name>
    <dbReference type="NCBI Taxonomy" id="188908"/>
    <lineage>
        <taxon>Bacteria</taxon>
        <taxon>Pseudomonadati</taxon>
        <taxon>Pseudomonadota</taxon>
        <taxon>Gammaproteobacteria</taxon>
        <taxon>Oceanospirillales</taxon>
        <taxon>Oceanospirillaceae</taxon>
        <taxon>Oleispira</taxon>
    </lineage>
</organism>
<proteinExistence type="predicted"/>
<feature type="transmembrane region" description="Helical" evidence="1">
    <location>
        <begin position="154"/>
        <end position="175"/>
    </location>
</feature>
<keyword evidence="1" id="KW-0812">Transmembrane</keyword>
<evidence type="ECO:0000256" key="1">
    <source>
        <dbReference type="SAM" id="Phobius"/>
    </source>
</evidence>
<feature type="transmembrane region" description="Helical" evidence="1">
    <location>
        <begin position="119"/>
        <end position="142"/>
    </location>
</feature>
<feature type="transmembrane region" description="Helical" evidence="1">
    <location>
        <begin position="82"/>
        <end position="107"/>
    </location>
</feature>